<reference evidence="2" key="1">
    <citation type="journal article" date="2005" name="Nature">
        <title>The map-based sequence of the rice genome.</title>
        <authorList>
            <consortium name="International rice genome sequencing project (IRGSP)"/>
            <person name="Matsumoto T."/>
            <person name="Wu J."/>
            <person name="Kanamori H."/>
            <person name="Katayose Y."/>
            <person name="Fujisawa M."/>
            <person name="Namiki N."/>
            <person name="Mizuno H."/>
            <person name="Yamamoto K."/>
            <person name="Antonio B.A."/>
            <person name="Baba T."/>
            <person name="Sakata K."/>
            <person name="Nagamura Y."/>
            <person name="Aoki H."/>
            <person name="Arikawa K."/>
            <person name="Arita K."/>
            <person name="Bito T."/>
            <person name="Chiden Y."/>
            <person name="Fujitsuka N."/>
            <person name="Fukunaka R."/>
            <person name="Hamada M."/>
            <person name="Harada C."/>
            <person name="Hayashi A."/>
            <person name="Hijishita S."/>
            <person name="Honda M."/>
            <person name="Hosokawa S."/>
            <person name="Ichikawa Y."/>
            <person name="Idonuma A."/>
            <person name="Iijima M."/>
            <person name="Ikeda M."/>
            <person name="Ikeno M."/>
            <person name="Ito K."/>
            <person name="Ito S."/>
            <person name="Ito T."/>
            <person name="Ito Y."/>
            <person name="Ito Y."/>
            <person name="Iwabuchi A."/>
            <person name="Kamiya K."/>
            <person name="Karasawa W."/>
            <person name="Kurita K."/>
            <person name="Katagiri S."/>
            <person name="Kikuta A."/>
            <person name="Kobayashi H."/>
            <person name="Kobayashi N."/>
            <person name="Machita K."/>
            <person name="Maehara T."/>
            <person name="Masukawa M."/>
            <person name="Mizubayashi T."/>
            <person name="Mukai Y."/>
            <person name="Nagasaki H."/>
            <person name="Nagata Y."/>
            <person name="Naito S."/>
            <person name="Nakashima M."/>
            <person name="Nakama Y."/>
            <person name="Nakamichi Y."/>
            <person name="Nakamura M."/>
            <person name="Meguro A."/>
            <person name="Negishi M."/>
            <person name="Ohta I."/>
            <person name="Ohta T."/>
            <person name="Okamoto M."/>
            <person name="Ono N."/>
            <person name="Saji S."/>
            <person name="Sakaguchi M."/>
            <person name="Sakai K."/>
            <person name="Shibata M."/>
            <person name="Shimokawa T."/>
            <person name="Song J."/>
            <person name="Takazaki Y."/>
            <person name="Terasawa K."/>
            <person name="Tsugane M."/>
            <person name="Tsuji K."/>
            <person name="Ueda S."/>
            <person name="Waki K."/>
            <person name="Yamagata H."/>
            <person name="Yamamoto M."/>
            <person name="Yamamoto S."/>
            <person name="Yamane H."/>
            <person name="Yoshiki S."/>
            <person name="Yoshihara R."/>
            <person name="Yukawa K."/>
            <person name="Zhong H."/>
            <person name="Yano M."/>
            <person name="Yuan Q."/>
            <person name="Ouyang S."/>
            <person name="Liu J."/>
            <person name="Jones K.M."/>
            <person name="Gansberger K."/>
            <person name="Moffat K."/>
            <person name="Hill J."/>
            <person name="Bera J."/>
            <person name="Fadrosh D."/>
            <person name="Jin S."/>
            <person name="Johri S."/>
            <person name="Kim M."/>
            <person name="Overton L."/>
            <person name="Reardon M."/>
            <person name="Tsitrin T."/>
            <person name="Vuong H."/>
            <person name="Weaver B."/>
            <person name="Ciecko A."/>
            <person name="Tallon L."/>
            <person name="Jackson J."/>
            <person name="Pai G."/>
            <person name="Aken S.V."/>
            <person name="Utterback T."/>
            <person name="Reidmuller S."/>
            <person name="Feldblyum T."/>
            <person name="Hsiao J."/>
            <person name="Zismann V."/>
            <person name="Iobst S."/>
            <person name="de Vazeille A.R."/>
            <person name="Buell C.R."/>
            <person name="Ying K."/>
            <person name="Li Y."/>
            <person name="Lu T."/>
            <person name="Huang Y."/>
            <person name="Zhao Q."/>
            <person name="Feng Q."/>
            <person name="Zhang L."/>
            <person name="Zhu J."/>
            <person name="Weng Q."/>
            <person name="Mu J."/>
            <person name="Lu Y."/>
            <person name="Fan D."/>
            <person name="Liu Y."/>
            <person name="Guan J."/>
            <person name="Zhang Y."/>
            <person name="Yu S."/>
            <person name="Liu X."/>
            <person name="Zhang Y."/>
            <person name="Hong G."/>
            <person name="Han B."/>
            <person name="Choisne N."/>
            <person name="Demange N."/>
            <person name="Orjeda G."/>
            <person name="Samain S."/>
            <person name="Cattolico L."/>
            <person name="Pelletier E."/>
            <person name="Couloux A."/>
            <person name="Segurens B."/>
            <person name="Wincker P."/>
            <person name="D'Hont A."/>
            <person name="Scarpelli C."/>
            <person name="Weissenbach J."/>
            <person name="Salanoubat M."/>
            <person name="Quetier F."/>
            <person name="Yu Y."/>
            <person name="Kim H.R."/>
            <person name="Rambo T."/>
            <person name="Currie J."/>
            <person name="Collura K."/>
            <person name="Luo M."/>
            <person name="Yang T."/>
            <person name="Ammiraju J.S.S."/>
            <person name="Engler F."/>
            <person name="Soderlund C."/>
            <person name="Wing R.A."/>
            <person name="Palmer L.E."/>
            <person name="de la Bastide M."/>
            <person name="Spiegel L."/>
            <person name="Nascimento L."/>
            <person name="Zutavern T."/>
            <person name="O'Shaughnessy A."/>
            <person name="Dike S."/>
            <person name="Dedhia N."/>
            <person name="Preston R."/>
            <person name="Balija V."/>
            <person name="McCombie W.R."/>
            <person name="Chow T."/>
            <person name="Chen H."/>
            <person name="Chung M."/>
            <person name="Chen C."/>
            <person name="Shaw J."/>
            <person name="Wu H."/>
            <person name="Hsiao K."/>
            <person name="Chao Y."/>
            <person name="Chu M."/>
            <person name="Cheng C."/>
            <person name="Hour A."/>
            <person name="Lee P."/>
            <person name="Lin S."/>
            <person name="Lin Y."/>
            <person name="Liou J."/>
            <person name="Liu S."/>
            <person name="Hsing Y."/>
            <person name="Raghuvanshi S."/>
            <person name="Mohanty A."/>
            <person name="Bharti A.K."/>
            <person name="Gaur A."/>
            <person name="Gupta V."/>
            <person name="Kumar D."/>
            <person name="Ravi V."/>
            <person name="Vij S."/>
            <person name="Kapur A."/>
            <person name="Khurana P."/>
            <person name="Khurana P."/>
            <person name="Khurana J.P."/>
            <person name="Tyagi A.K."/>
            <person name="Gaikwad K."/>
            <person name="Singh A."/>
            <person name="Dalal V."/>
            <person name="Srivastava S."/>
            <person name="Dixit A."/>
            <person name="Pal A.K."/>
            <person name="Ghazi I.A."/>
            <person name="Yadav M."/>
            <person name="Pandit A."/>
            <person name="Bhargava A."/>
            <person name="Sureshbabu K."/>
            <person name="Batra K."/>
            <person name="Sharma T.R."/>
            <person name="Mohapatra T."/>
            <person name="Singh N.K."/>
            <person name="Messing J."/>
            <person name="Nelson A.B."/>
            <person name="Fuks G."/>
            <person name="Kavchok S."/>
            <person name="Keizer G."/>
            <person name="Linton E."/>
            <person name="Llaca V."/>
            <person name="Song R."/>
            <person name="Tanyolac B."/>
            <person name="Young S."/>
            <person name="Ho-Il K."/>
            <person name="Hahn J.H."/>
            <person name="Sangsakoo G."/>
            <person name="Vanavichit A."/>
            <person name="de Mattos Luiz.A.T."/>
            <person name="Zimmer P.D."/>
            <person name="Malone G."/>
            <person name="Dellagostin O."/>
            <person name="de Oliveira A.C."/>
            <person name="Bevan M."/>
            <person name="Bancroft I."/>
            <person name="Minx P."/>
            <person name="Cordum H."/>
            <person name="Wilson R."/>
            <person name="Cheng Z."/>
            <person name="Jin W."/>
            <person name="Jiang J."/>
            <person name="Leong S.A."/>
            <person name="Iwama H."/>
            <person name="Gojobori T."/>
            <person name="Itoh T."/>
            <person name="Niimura Y."/>
            <person name="Fujii Y."/>
            <person name="Habara T."/>
            <person name="Sakai H."/>
            <person name="Sato Y."/>
            <person name="Wilson G."/>
            <person name="Kumar K."/>
            <person name="McCouch S."/>
            <person name="Juretic N."/>
            <person name="Hoen D."/>
            <person name="Wright S."/>
            <person name="Bruskiewich R."/>
            <person name="Bureau T."/>
            <person name="Miyao A."/>
            <person name="Hirochika H."/>
            <person name="Nishikawa T."/>
            <person name="Kadowaki K."/>
            <person name="Sugiura M."/>
            <person name="Burr B."/>
            <person name="Sasaki T."/>
        </authorList>
    </citation>
    <scope>NUCLEOTIDE SEQUENCE [LARGE SCALE GENOMIC DNA]</scope>
    <source>
        <strain evidence="2">cv. Nipponbare</strain>
    </source>
</reference>
<dbReference type="Proteomes" id="UP000059680">
    <property type="component" value="Chromosome 1"/>
</dbReference>
<name>A0A0P0VD73_ORYSJ</name>
<dbReference type="Gramene" id="Os01t0958950-00">
    <property type="protein sequence ID" value="Os01t0958950-00"/>
    <property type="gene ID" value="Os01g0958950"/>
</dbReference>
<evidence type="ECO:0000313" key="2">
    <source>
        <dbReference type="Proteomes" id="UP000059680"/>
    </source>
</evidence>
<dbReference type="EMBL" id="AP014957">
    <property type="protein sequence ID" value="BAS76315.1"/>
    <property type="molecule type" value="Genomic_DNA"/>
</dbReference>
<organism evidence="1 2">
    <name type="scientific">Oryza sativa subsp. japonica</name>
    <name type="common">Rice</name>
    <dbReference type="NCBI Taxonomy" id="39947"/>
    <lineage>
        <taxon>Eukaryota</taxon>
        <taxon>Viridiplantae</taxon>
        <taxon>Streptophyta</taxon>
        <taxon>Embryophyta</taxon>
        <taxon>Tracheophyta</taxon>
        <taxon>Spermatophyta</taxon>
        <taxon>Magnoliopsida</taxon>
        <taxon>Liliopsida</taxon>
        <taxon>Poales</taxon>
        <taxon>Poaceae</taxon>
        <taxon>BOP clade</taxon>
        <taxon>Oryzoideae</taxon>
        <taxon>Oryzeae</taxon>
        <taxon>Oryzinae</taxon>
        <taxon>Oryza</taxon>
        <taxon>Oryza sativa</taxon>
    </lineage>
</organism>
<protein>
    <submittedName>
        <fullName evidence="1">Os01g0958950 protein</fullName>
    </submittedName>
</protein>
<reference evidence="1 2" key="3">
    <citation type="journal article" date="2013" name="Rice">
        <title>Improvement of the Oryza sativa Nipponbare reference genome using next generation sequence and optical map data.</title>
        <authorList>
            <person name="Kawahara Y."/>
            <person name="de la Bastide M."/>
            <person name="Hamilton J.P."/>
            <person name="Kanamori H."/>
            <person name="McCombie W.R."/>
            <person name="Ouyang S."/>
            <person name="Schwartz D.C."/>
            <person name="Tanaka T."/>
            <person name="Wu J."/>
            <person name="Zhou S."/>
            <person name="Childs K.L."/>
            <person name="Davidson R.M."/>
            <person name="Lin H."/>
            <person name="Quesada-Ocampo L."/>
            <person name="Vaillancourt B."/>
            <person name="Sakai H."/>
            <person name="Lee S.S."/>
            <person name="Kim J."/>
            <person name="Numa H."/>
            <person name="Itoh T."/>
            <person name="Buell C.R."/>
            <person name="Matsumoto T."/>
        </authorList>
    </citation>
    <scope>NUCLEOTIDE SEQUENCE [LARGE SCALE GENOMIC DNA]</scope>
    <source>
        <strain evidence="2">cv. Nipponbare</strain>
    </source>
</reference>
<sequence length="74" mass="8526">MLNGPLTLGPCCFCFRKKFLINVIFICSAVDHSQHVHQPLNLYFSCINECHSQMDLEGLGDEVHRSFLQQKLLF</sequence>
<accession>A0A0P0VD73</accession>
<reference evidence="1 2" key="2">
    <citation type="journal article" date="2013" name="Plant Cell Physiol.">
        <title>Rice Annotation Project Database (RAP-DB): an integrative and interactive database for rice genomics.</title>
        <authorList>
            <person name="Sakai H."/>
            <person name="Lee S.S."/>
            <person name="Tanaka T."/>
            <person name="Numa H."/>
            <person name="Kim J."/>
            <person name="Kawahara Y."/>
            <person name="Wakimoto H."/>
            <person name="Yang C.C."/>
            <person name="Iwamoto M."/>
            <person name="Abe T."/>
            <person name="Yamada Y."/>
            <person name="Muto A."/>
            <person name="Inokuchi H."/>
            <person name="Ikemura T."/>
            <person name="Matsumoto T."/>
            <person name="Sasaki T."/>
            <person name="Itoh T."/>
        </authorList>
    </citation>
    <scope>NUCLEOTIDE SEQUENCE [LARGE SCALE GENOMIC DNA]</scope>
    <source>
        <strain evidence="2">cv. Nipponbare</strain>
    </source>
</reference>
<dbReference type="AlphaFoldDB" id="A0A0P0VD73"/>
<proteinExistence type="predicted"/>
<gene>
    <name evidence="1" type="ordered locus">Os01g0958950</name>
    <name evidence="1" type="ORF">OSNPB_010958950</name>
</gene>
<dbReference type="InParanoid" id="A0A0P0VD73"/>
<dbReference type="PaxDb" id="39947-A0A0P0VD73"/>
<evidence type="ECO:0000313" key="1">
    <source>
        <dbReference type="EMBL" id="BAS76315.1"/>
    </source>
</evidence>
<keyword evidence="2" id="KW-1185">Reference proteome</keyword>